<evidence type="ECO:0000313" key="3">
    <source>
        <dbReference type="Proteomes" id="UP001165090"/>
    </source>
</evidence>
<feature type="compositionally biased region" description="Basic residues" evidence="1">
    <location>
        <begin position="76"/>
        <end position="85"/>
    </location>
</feature>
<feature type="compositionally biased region" description="Basic and acidic residues" evidence="1">
    <location>
        <begin position="86"/>
        <end position="96"/>
    </location>
</feature>
<keyword evidence="3" id="KW-1185">Reference proteome</keyword>
<accession>A0ABQ5S335</accession>
<comment type="caution">
    <text evidence="2">The sequence shown here is derived from an EMBL/GenBank/DDBJ whole genome shotgun (WGS) entry which is preliminary data.</text>
</comment>
<dbReference type="Proteomes" id="UP001165090">
    <property type="component" value="Unassembled WGS sequence"/>
</dbReference>
<gene>
    <name evidence="2" type="ORF">VaNZ11_007043</name>
</gene>
<evidence type="ECO:0000313" key="2">
    <source>
        <dbReference type="EMBL" id="GLI63908.1"/>
    </source>
</evidence>
<protein>
    <submittedName>
        <fullName evidence="2">Uncharacterized protein</fullName>
    </submittedName>
</protein>
<feature type="region of interest" description="Disordered" evidence="1">
    <location>
        <begin position="76"/>
        <end position="110"/>
    </location>
</feature>
<organism evidence="2 3">
    <name type="scientific">Volvox africanus</name>
    <dbReference type="NCBI Taxonomy" id="51714"/>
    <lineage>
        <taxon>Eukaryota</taxon>
        <taxon>Viridiplantae</taxon>
        <taxon>Chlorophyta</taxon>
        <taxon>core chlorophytes</taxon>
        <taxon>Chlorophyceae</taxon>
        <taxon>CS clade</taxon>
        <taxon>Chlamydomonadales</taxon>
        <taxon>Volvocaceae</taxon>
        <taxon>Volvox</taxon>
    </lineage>
</organism>
<name>A0ABQ5S335_9CHLO</name>
<proteinExistence type="predicted"/>
<dbReference type="EMBL" id="BSDZ01000017">
    <property type="protein sequence ID" value="GLI63908.1"/>
    <property type="molecule type" value="Genomic_DNA"/>
</dbReference>
<evidence type="ECO:0000256" key="1">
    <source>
        <dbReference type="SAM" id="MobiDB-lite"/>
    </source>
</evidence>
<reference evidence="2 3" key="1">
    <citation type="journal article" date="2023" name="IScience">
        <title>Expanded male sex-determining region conserved during the evolution of homothallism in the green alga Volvox.</title>
        <authorList>
            <person name="Yamamoto K."/>
            <person name="Matsuzaki R."/>
            <person name="Mahakham W."/>
            <person name="Heman W."/>
            <person name="Sekimoto H."/>
            <person name="Kawachi M."/>
            <person name="Minakuchi Y."/>
            <person name="Toyoda A."/>
            <person name="Nozaki H."/>
        </authorList>
    </citation>
    <scope>NUCLEOTIDE SEQUENCE [LARGE SCALE GENOMIC DNA]</scope>
    <source>
        <strain evidence="2 3">NIES-4468</strain>
    </source>
</reference>
<sequence>MKGERDNLKRSGNINNCMQMKGPCNGRPLNNAGHVDAVLAETCYLGVAILSSIRPALHGSCLPYEREETRYKKHNVKRGNVKHSNVKRDDGRDDKPPTFAMWEKTGWPSL</sequence>